<protein>
    <recommendedName>
        <fullName evidence="6">Outer membrane lipoprotein BamD-like domain-containing protein</fullName>
    </recommendedName>
</protein>
<feature type="domain" description="Outer membrane lipoprotein BamD-like" evidence="6">
    <location>
        <begin position="725"/>
        <end position="828"/>
    </location>
</feature>
<dbReference type="Proteomes" id="UP000214646">
    <property type="component" value="Unassembled WGS sequence"/>
</dbReference>
<keyword evidence="1" id="KW-0732">Signal</keyword>
<dbReference type="Gene3D" id="1.25.40.10">
    <property type="entry name" value="Tetratricopeptide repeat domain"/>
    <property type="match status" value="4"/>
</dbReference>
<feature type="repeat" description="TPR" evidence="4">
    <location>
        <begin position="173"/>
        <end position="206"/>
    </location>
</feature>
<feature type="compositionally biased region" description="Basic and acidic residues" evidence="5">
    <location>
        <begin position="436"/>
        <end position="469"/>
    </location>
</feature>
<keyword evidence="8" id="KW-1185">Reference proteome</keyword>
<dbReference type="Pfam" id="PF13525">
    <property type="entry name" value="YfiO"/>
    <property type="match status" value="1"/>
</dbReference>
<dbReference type="RefSeq" id="WP_088258805.1">
    <property type="nucleotide sequence ID" value="NZ_NIDE01000017.1"/>
</dbReference>
<dbReference type="InterPro" id="IPR039565">
    <property type="entry name" value="BamD-like"/>
</dbReference>
<gene>
    <name evidence="7" type="ORF">FRUB_08199</name>
</gene>
<evidence type="ECO:0000256" key="1">
    <source>
        <dbReference type="ARBA" id="ARBA00022729"/>
    </source>
</evidence>
<dbReference type="InterPro" id="IPR011990">
    <property type="entry name" value="TPR-like_helical_dom_sf"/>
</dbReference>
<evidence type="ECO:0000313" key="7">
    <source>
        <dbReference type="EMBL" id="OWK35636.1"/>
    </source>
</evidence>
<reference evidence="8" key="1">
    <citation type="submission" date="2017-06" db="EMBL/GenBank/DDBJ databases">
        <title>Genome analysis of Fimbriiglobus ruber SP5, the first member of the order Planctomycetales with confirmed chitinolytic capability.</title>
        <authorList>
            <person name="Ravin N.V."/>
            <person name="Rakitin A.L."/>
            <person name="Ivanova A.A."/>
            <person name="Beletsky A.V."/>
            <person name="Kulichevskaya I.S."/>
            <person name="Mardanov A.V."/>
            <person name="Dedysh S.N."/>
        </authorList>
    </citation>
    <scope>NUCLEOTIDE SEQUENCE [LARGE SCALE GENOMIC DNA]</scope>
    <source>
        <strain evidence="8">SP5</strain>
    </source>
</reference>
<dbReference type="Pfam" id="PF13174">
    <property type="entry name" value="TPR_6"/>
    <property type="match status" value="1"/>
</dbReference>
<comment type="caution">
    <text evidence="7">The sequence shown here is derived from an EMBL/GenBank/DDBJ whole genome shotgun (WGS) entry which is preliminary data.</text>
</comment>
<dbReference type="SUPFAM" id="SSF48452">
    <property type="entry name" value="TPR-like"/>
    <property type="match status" value="2"/>
</dbReference>
<keyword evidence="3 4" id="KW-0802">TPR repeat</keyword>
<dbReference type="PANTHER" id="PTHR45586:SF1">
    <property type="entry name" value="LIPOPOLYSACCHARIDE ASSEMBLY PROTEIN B"/>
    <property type="match status" value="1"/>
</dbReference>
<organism evidence="7 8">
    <name type="scientific">Fimbriiglobus ruber</name>
    <dbReference type="NCBI Taxonomy" id="1908690"/>
    <lineage>
        <taxon>Bacteria</taxon>
        <taxon>Pseudomonadati</taxon>
        <taxon>Planctomycetota</taxon>
        <taxon>Planctomycetia</taxon>
        <taxon>Gemmatales</taxon>
        <taxon>Gemmataceae</taxon>
        <taxon>Fimbriiglobus</taxon>
    </lineage>
</organism>
<accession>A0A225DE69</accession>
<evidence type="ECO:0000256" key="5">
    <source>
        <dbReference type="SAM" id="MobiDB-lite"/>
    </source>
</evidence>
<feature type="region of interest" description="Disordered" evidence="5">
    <location>
        <begin position="378"/>
        <end position="401"/>
    </location>
</feature>
<dbReference type="EMBL" id="NIDE01000017">
    <property type="protein sequence ID" value="OWK35636.1"/>
    <property type="molecule type" value="Genomic_DNA"/>
</dbReference>
<evidence type="ECO:0000313" key="8">
    <source>
        <dbReference type="Proteomes" id="UP000214646"/>
    </source>
</evidence>
<dbReference type="Pfam" id="PF13432">
    <property type="entry name" value="TPR_16"/>
    <property type="match status" value="2"/>
</dbReference>
<dbReference type="InterPro" id="IPR051012">
    <property type="entry name" value="CellSynth/LPSAsmb/PSIAsmb"/>
</dbReference>
<feature type="repeat" description="TPR" evidence="4">
    <location>
        <begin position="743"/>
        <end position="776"/>
    </location>
</feature>
<proteinExistence type="predicted"/>
<evidence type="ECO:0000259" key="6">
    <source>
        <dbReference type="Pfam" id="PF13525"/>
    </source>
</evidence>
<dbReference type="SMART" id="SM00028">
    <property type="entry name" value="TPR"/>
    <property type="match status" value="6"/>
</dbReference>
<sequence>MRSPRAAFRALTRSAGIVTAFAVVALAVDVRPRVAGAQDAKDKDKAAPAERGSIVEDRTARKLLEAGDARLEAGEPGKAVEVWQSVIERYPRSRVRFDAHLKLGNYLLAKERAFDRARTYFESAAVDENPNEDQRAEATLKIGVCYFEGRNYGKCFKFMRDVIEKYPVSPQVNQAYYYIGLGHFQQGHYSRAIAALERVGTALPKPEEGAKAGPTAEVLEAGKRLFVRVEDADLAALEPGKAVSVRCETVGGDTETVDCFPIGRNVRVVVGSIPTALGKPRPNNGRLEVRGGDSIKISYRDIHTSEGAKEKIVVKDVPIVGTATAAIMDGAYSETLQGVVLGRGVNLQVVDADFDLTDGADIVKATVEVYREKSPEELAAEAGAVPGTPPAAGTPAKADPNKLDRFKKIDKVDVILTEAKIIKVVKEDVPLILTPKEGEKKDDEKKDGDKKPEADKKPDAPAEPKKDAAPAEQPQEQPKPVEQPKPIEDDGTIHSGTFRAVVSIEKAEKAIPGDQILQAQPNDLIVFTYQDDKNAAGEPRTVVYKARAVEGSLGSVRVSQTQISDQELRVRTQLKTASALTNIGNRYKEFGLKQHADLKYQQAMTLCEEISTEAQKLGGRTLEETYVQLWKIYFEMDKLDLAAAMSERLQRDFPNSEFVDAALLSLAQVARKQNQLQRAIGIYASVLRLEKSPLRGEAQYGIAECYEDMARAADGPGGAQLFDQSFQEYKKVFDQFPDSGRVGEAVAKMANYYYVQKDYARAIDVFETVLRTHPDAKFLDVILFNYGRCLYRLEKKPEARKQFDQMIADFPESPLAPDAKKISEALRKAGF</sequence>
<dbReference type="PANTHER" id="PTHR45586">
    <property type="entry name" value="TPR REPEAT-CONTAINING PROTEIN PA4667"/>
    <property type="match status" value="1"/>
</dbReference>
<evidence type="ECO:0000256" key="2">
    <source>
        <dbReference type="ARBA" id="ARBA00022737"/>
    </source>
</evidence>
<feature type="compositionally biased region" description="Low complexity" evidence="5">
    <location>
        <begin position="380"/>
        <end position="398"/>
    </location>
</feature>
<keyword evidence="2" id="KW-0677">Repeat</keyword>
<feature type="compositionally biased region" description="Low complexity" evidence="5">
    <location>
        <begin position="470"/>
        <end position="480"/>
    </location>
</feature>
<dbReference type="AlphaFoldDB" id="A0A225DE69"/>
<feature type="region of interest" description="Disordered" evidence="5">
    <location>
        <begin position="436"/>
        <end position="493"/>
    </location>
</feature>
<dbReference type="InterPro" id="IPR019734">
    <property type="entry name" value="TPR_rpt"/>
</dbReference>
<evidence type="ECO:0000256" key="4">
    <source>
        <dbReference type="PROSITE-ProRule" id="PRU00339"/>
    </source>
</evidence>
<name>A0A225DE69_9BACT</name>
<dbReference type="PROSITE" id="PS50005">
    <property type="entry name" value="TPR"/>
    <property type="match status" value="2"/>
</dbReference>
<evidence type="ECO:0000256" key="3">
    <source>
        <dbReference type="ARBA" id="ARBA00022803"/>
    </source>
</evidence>
<dbReference type="OrthoDB" id="225229at2"/>